<organism evidence="8 9">
    <name type="scientific">Olivibacter oleidegradans</name>
    <dbReference type="NCBI Taxonomy" id="760123"/>
    <lineage>
        <taxon>Bacteria</taxon>
        <taxon>Pseudomonadati</taxon>
        <taxon>Bacteroidota</taxon>
        <taxon>Sphingobacteriia</taxon>
        <taxon>Sphingobacteriales</taxon>
        <taxon>Sphingobacteriaceae</taxon>
        <taxon>Olivibacter</taxon>
    </lineage>
</organism>
<evidence type="ECO:0000313" key="8">
    <source>
        <dbReference type="EMBL" id="MFC0318504.1"/>
    </source>
</evidence>
<dbReference type="PANTHER" id="PTHR42718">
    <property type="entry name" value="MAJOR FACILITATOR SUPERFAMILY MULTIDRUG TRANSPORTER MFSC"/>
    <property type="match status" value="1"/>
</dbReference>
<feature type="transmembrane region" description="Helical" evidence="6">
    <location>
        <begin position="7"/>
        <end position="33"/>
    </location>
</feature>
<dbReference type="EMBL" id="JBHLWO010000002">
    <property type="protein sequence ID" value="MFC0318504.1"/>
    <property type="molecule type" value="Genomic_DNA"/>
</dbReference>
<feature type="transmembrane region" description="Helical" evidence="6">
    <location>
        <begin position="220"/>
        <end position="242"/>
    </location>
</feature>
<feature type="transmembrane region" description="Helical" evidence="6">
    <location>
        <begin position="427"/>
        <end position="447"/>
    </location>
</feature>
<gene>
    <name evidence="8" type="ORF">ACFFI0_09295</name>
</gene>
<dbReference type="InterPro" id="IPR005829">
    <property type="entry name" value="Sugar_transporter_CS"/>
</dbReference>
<feature type="transmembrane region" description="Helical" evidence="6">
    <location>
        <begin position="353"/>
        <end position="379"/>
    </location>
</feature>
<dbReference type="PROSITE" id="PS00216">
    <property type="entry name" value="SUGAR_TRANSPORT_1"/>
    <property type="match status" value="1"/>
</dbReference>
<keyword evidence="2" id="KW-0813">Transport</keyword>
<accession>A0ABV6HHX4</accession>
<feature type="transmembrane region" description="Helical" evidence="6">
    <location>
        <begin position="195"/>
        <end position="214"/>
    </location>
</feature>
<dbReference type="InterPro" id="IPR011701">
    <property type="entry name" value="MFS"/>
</dbReference>
<comment type="caution">
    <text evidence="8">The sequence shown here is derived from an EMBL/GenBank/DDBJ whole genome shotgun (WGS) entry which is preliminary data.</text>
</comment>
<evidence type="ECO:0000259" key="7">
    <source>
        <dbReference type="PROSITE" id="PS50850"/>
    </source>
</evidence>
<dbReference type="Pfam" id="PF07690">
    <property type="entry name" value="MFS_1"/>
    <property type="match status" value="1"/>
</dbReference>
<evidence type="ECO:0000256" key="6">
    <source>
        <dbReference type="SAM" id="Phobius"/>
    </source>
</evidence>
<evidence type="ECO:0000256" key="4">
    <source>
        <dbReference type="ARBA" id="ARBA00022989"/>
    </source>
</evidence>
<feature type="transmembrane region" description="Helical" evidence="6">
    <location>
        <begin position="400"/>
        <end position="421"/>
    </location>
</feature>
<evidence type="ECO:0000256" key="5">
    <source>
        <dbReference type="ARBA" id="ARBA00023136"/>
    </source>
</evidence>
<feature type="transmembrane region" description="Helical" evidence="6">
    <location>
        <begin position="99"/>
        <end position="121"/>
    </location>
</feature>
<dbReference type="Proteomes" id="UP001589774">
    <property type="component" value="Unassembled WGS sequence"/>
</dbReference>
<evidence type="ECO:0000256" key="3">
    <source>
        <dbReference type="ARBA" id="ARBA00022692"/>
    </source>
</evidence>
<feature type="transmembrane region" description="Helical" evidence="6">
    <location>
        <begin position="300"/>
        <end position="318"/>
    </location>
</feature>
<feature type="transmembrane region" description="Helical" evidence="6">
    <location>
        <begin position="74"/>
        <end position="93"/>
    </location>
</feature>
<evidence type="ECO:0000256" key="2">
    <source>
        <dbReference type="ARBA" id="ARBA00022448"/>
    </source>
</evidence>
<dbReference type="PRINTS" id="PR01036">
    <property type="entry name" value="TCRTETB"/>
</dbReference>
<dbReference type="RefSeq" id="WP_130857632.1">
    <property type="nucleotide sequence ID" value="NZ_JBHLWO010000002.1"/>
</dbReference>
<dbReference type="PANTHER" id="PTHR42718:SF9">
    <property type="entry name" value="MAJOR FACILITATOR SUPERFAMILY MULTIDRUG TRANSPORTER MFSC"/>
    <property type="match status" value="1"/>
</dbReference>
<protein>
    <submittedName>
        <fullName evidence="8">MFS transporter</fullName>
    </submittedName>
</protein>
<dbReference type="PROSITE" id="PS50850">
    <property type="entry name" value="MFS"/>
    <property type="match status" value="1"/>
</dbReference>
<dbReference type="SUPFAM" id="SSF103473">
    <property type="entry name" value="MFS general substrate transporter"/>
    <property type="match status" value="1"/>
</dbReference>
<dbReference type="Gene3D" id="1.20.1250.20">
    <property type="entry name" value="MFS general substrate transporter like domains"/>
    <property type="match status" value="1"/>
</dbReference>
<keyword evidence="4 6" id="KW-1133">Transmembrane helix</keyword>
<keyword evidence="5 6" id="KW-0472">Membrane</keyword>
<keyword evidence="9" id="KW-1185">Reference proteome</keyword>
<proteinExistence type="predicted"/>
<dbReference type="InterPro" id="IPR020846">
    <property type="entry name" value="MFS_dom"/>
</dbReference>
<comment type="subcellular location">
    <subcellularLocation>
        <location evidence="1">Membrane</location>
        <topology evidence="1">Multi-pass membrane protein</topology>
    </subcellularLocation>
</comment>
<feature type="domain" description="Major facilitator superfamily (MFS) profile" evidence="7">
    <location>
        <begin position="8"/>
        <end position="451"/>
    </location>
</feature>
<keyword evidence="3 6" id="KW-0812">Transmembrane</keyword>
<feature type="transmembrane region" description="Helical" evidence="6">
    <location>
        <begin position="269"/>
        <end position="288"/>
    </location>
</feature>
<evidence type="ECO:0000313" key="9">
    <source>
        <dbReference type="Proteomes" id="UP001589774"/>
    </source>
</evidence>
<feature type="transmembrane region" description="Helical" evidence="6">
    <location>
        <begin position="45"/>
        <end position="62"/>
    </location>
</feature>
<dbReference type="CDD" id="cd17321">
    <property type="entry name" value="MFS_MMR_MDR_like"/>
    <property type="match status" value="1"/>
</dbReference>
<evidence type="ECO:0000256" key="1">
    <source>
        <dbReference type="ARBA" id="ARBA00004141"/>
    </source>
</evidence>
<reference evidence="8 9" key="1">
    <citation type="submission" date="2024-09" db="EMBL/GenBank/DDBJ databases">
        <authorList>
            <person name="Sun Q."/>
            <person name="Mori K."/>
        </authorList>
    </citation>
    <scope>NUCLEOTIDE SEQUENCE [LARGE SCALE GENOMIC DNA]</scope>
    <source>
        <strain evidence="8 9">CCM 7765</strain>
    </source>
</reference>
<dbReference type="Gene3D" id="1.20.1720.10">
    <property type="entry name" value="Multidrug resistance protein D"/>
    <property type="match status" value="1"/>
</dbReference>
<feature type="transmembrane region" description="Helical" evidence="6">
    <location>
        <begin position="161"/>
        <end position="183"/>
    </location>
</feature>
<dbReference type="InterPro" id="IPR036259">
    <property type="entry name" value="MFS_trans_sf"/>
</dbReference>
<feature type="transmembrane region" description="Helical" evidence="6">
    <location>
        <begin position="330"/>
        <end position="347"/>
    </location>
</feature>
<feature type="transmembrane region" description="Helical" evidence="6">
    <location>
        <begin position="133"/>
        <end position="155"/>
    </location>
</feature>
<sequence length="463" mass="50851">MKNKNSIILFIACSAVFLEALDLAIMNLALPLIQKHFHLKEEQSQWLQTIYVLLYGGFLIIGGKLADIWGRKKVFMSGALLFLITSIGAGKANSFEFLFFFRAIQGLGAALLMPSAMAIITNTFVTEAARSKALGIFSSFAAIGSGCGLSLGGIIASSLGWQWIFFINVPIISMSLILAFIILESDTQTTDTIPPDFLSGIILSFCIVLLSYFIHAIPTLIYKPIQVIVLLSLITLSLVYFIKRSRHHKNPLINFALLKGRNVQIGNKAIFLLGSFFLSYLLVLSFYLQEILGFSAAKAGLLLFPFSVGSALISRFLLPCLIKRFKIIRIARLGMSLMFFGALLLIVSMHYHLFVYLVFSIACVTGAGMAISIPSLTVMALNQIPVDHQGVASGVNTTSYFFGSGIGLSLISLIMQLNTIFPSTKKQLIASMTLLLLLAALAVLYLLKKDFAQDRETDRLRKV</sequence>
<name>A0ABV6HHX4_9SPHI</name>